<reference evidence="1" key="1">
    <citation type="submission" date="2009-11" db="EMBL/GenBank/DDBJ databases">
        <authorList>
            <consortium name="The Broad Institute Genome Sequencing Platform"/>
            <person name="Ward D."/>
            <person name="Feldgarden M."/>
            <person name="Earl A."/>
            <person name="Young S.K."/>
            <person name="Zeng Q."/>
            <person name="Koehrsen M."/>
            <person name="Alvarado L."/>
            <person name="Berlin A."/>
            <person name="Bochicchio J."/>
            <person name="Borenstein D."/>
            <person name="Chapman S.B."/>
            <person name="Chen Z."/>
            <person name="Engels R."/>
            <person name="Freedman E."/>
            <person name="Gellesch M."/>
            <person name="Goldberg J."/>
            <person name="Griggs A."/>
            <person name="Gujja S."/>
            <person name="Heilman E."/>
            <person name="Heiman D."/>
            <person name="Hepburn T."/>
            <person name="Howarth C."/>
            <person name="Jen D."/>
            <person name="Larson L."/>
            <person name="Lewis B."/>
            <person name="Mehta T."/>
            <person name="Park D."/>
            <person name="Pearson M."/>
            <person name="Roberts A."/>
            <person name="Saif S."/>
            <person name="Shea T."/>
            <person name="Shenoy N."/>
            <person name="Sisk P."/>
            <person name="Stolte C."/>
            <person name="Sykes S."/>
            <person name="Thomson T."/>
            <person name="Walk T."/>
            <person name="White J."/>
            <person name="Yandava C."/>
            <person name="Izard J."/>
            <person name="Baranova O.V."/>
            <person name="Blanton J.M."/>
            <person name="Tanner A.C."/>
            <person name="Dewhirst F.E."/>
            <person name="Haas B."/>
            <person name="Nusbaum C."/>
            <person name="Birren B."/>
        </authorList>
    </citation>
    <scope>NUCLEOTIDE SEQUENCE [LARGE SCALE GENOMIC DNA]</scope>
    <source>
        <strain evidence="1">1-1 BBBD Race 1</strain>
    </source>
</reference>
<name>A0A180GPN9_PUCT1</name>
<dbReference type="EMBL" id="ADAS02000039">
    <property type="protein sequence ID" value="OAV94408.1"/>
    <property type="molecule type" value="Genomic_DNA"/>
</dbReference>
<evidence type="ECO:0000313" key="2">
    <source>
        <dbReference type="EnsemblFungi" id="PTTG_26951-t43_1-p1"/>
    </source>
</evidence>
<feature type="non-terminal residue" evidence="1">
    <location>
        <position position="142"/>
    </location>
</feature>
<accession>A0A180GPN9</accession>
<dbReference type="EnsemblFungi" id="PTTG_26951-t43_1">
    <property type="protein sequence ID" value="PTTG_26951-t43_1-p1"/>
    <property type="gene ID" value="PTTG_26951"/>
</dbReference>
<dbReference type="VEuPathDB" id="FungiDB:PTTG_26951"/>
<organism evidence="1">
    <name type="scientific">Puccinia triticina (isolate 1-1 / race 1 (BBBD))</name>
    <name type="common">Brown leaf rust fungus</name>
    <dbReference type="NCBI Taxonomy" id="630390"/>
    <lineage>
        <taxon>Eukaryota</taxon>
        <taxon>Fungi</taxon>
        <taxon>Dikarya</taxon>
        <taxon>Basidiomycota</taxon>
        <taxon>Pucciniomycotina</taxon>
        <taxon>Pucciniomycetes</taxon>
        <taxon>Pucciniales</taxon>
        <taxon>Pucciniaceae</taxon>
        <taxon>Puccinia</taxon>
    </lineage>
</organism>
<reference evidence="2" key="4">
    <citation type="submission" date="2025-05" db="UniProtKB">
        <authorList>
            <consortium name="EnsemblFungi"/>
        </authorList>
    </citation>
    <scope>IDENTIFICATION</scope>
    <source>
        <strain evidence="2">isolate 1-1 / race 1 (BBBD)</strain>
    </source>
</reference>
<gene>
    <name evidence="1" type="ORF">PTTG_26951</name>
</gene>
<dbReference type="Proteomes" id="UP000005240">
    <property type="component" value="Unassembled WGS sequence"/>
</dbReference>
<evidence type="ECO:0000313" key="3">
    <source>
        <dbReference type="Proteomes" id="UP000005240"/>
    </source>
</evidence>
<protein>
    <submittedName>
        <fullName evidence="1 2">Uncharacterized protein</fullName>
    </submittedName>
</protein>
<reference evidence="2 3" key="3">
    <citation type="journal article" date="2017" name="G3 (Bethesda)">
        <title>Comparative analysis highlights variable genome content of wheat rusts and divergence of the mating loci.</title>
        <authorList>
            <person name="Cuomo C.A."/>
            <person name="Bakkeren G."/>
            <person name="Khalil H.B."/>
            <person name="Panwar V."/>
            <person name="Joly D."/>
            <person name="Linning R."/>
            <person name="Sakthikumar S."/>
            <person name="Song X."/>
            <person name="Adiconis X."/>
            <person name="Fan L."/>
            <person name="Goldberg J.M."/>
            <person name="Levin J.Z."/>
            <person name="Young S."/>
            <person name="Zeng Q."/>
            <person name="Anikster Y."/>
            <person name="Bruce M."/>
            <person name="Wang M."/>
            <person name="Yin C."/>
            <person name="McCallum B."/>
            <person name="Szabo L.J."/>
            <person name="Hulbert S."/>
            <person name="Chen X."/>
            <person name="Fellers J.P."/>
        </authorList>
    </citation>
    <scope>NUCLEOTIDE SEQUENCE</scope>
    <source>
        <strain evidence="2">isolate 1-1 / race 1 (BBBD)</strain>
        <strain evidence="3">Isolate 1-1 / race 1 (BBBD)</strain>
    </source>
</reference>
<keyword evidence="3" id="KW-1185">Reference proteome</keyword>
<evidence type="ECO:0000313" key="1">
    <source>
        <dbReference type="EMBL" id="OAV94408.1"/>
    </source>
</evidence>
<sequence>KEWVDQRYTPVDTELHVIQEGDEEADSDHVVTPKLAPLSEAYRAKLYHIFDTLDDKNLDTGRPESTLQWHKHRLLSRFKTHVKPLLLPLFSKHLKIQTRDTKKSTLQALSTLIKQQSADLEAIPMRLDRSQHFKGLRNRASY</sequence>
<reference evidence="1" key="2">
    <citation type="submission" date="2016-05" db="EMBL/GenBank/DDBJ databases">
        <title>Comparative analysis highlights variable genome content of wheat rusts and divergence of the mating loci.</title>
        <authorList>
            <person name="Cuomo C.A."/>
            <person name="Bakkeren G."/>
            <person name="Szabo L."/>
            <person name="Khalil H."/>
            <person name="Joly D."/>
            <person name="Goldberg J."/>
            <person name="Young S."/>
            <person name="Zeng Q."/>
            <person name="Fellers J."/>
        </authorList>
    </citation>
    <scope>NUCLEOTIDE SEQUENCE [LARGE SCALE GENOMIC DNA]</scope>
    <source>
        <strain evidence="1">1-1 BBBD Race 1</strain>
    </source>
</reference>
<proteinExistence type="predicted"/>
<dbReference type="AlphaFoldDB" id="A0A180GPN9"/>
<feature type="non-terminal residue" evidence="1">
    <location>
        <position position="1"/>
    </location>
</feature>